<comment type="caution">
    <text evidence="1">The sequence shown here is derived from an EMBL/GenBank/DDBJ whole genome shotgun (WGS) entry which is preliminary data.</text>
</comment>
<evidence type="ECO:0000313" key="2">
    <source>
        <dbReference type="Proteomes" id="UP000799755"/>
    </source>
</evidence>
<dbReference type="Proteomes" id="UP000799755">
    <property type="component" value="Unassembled WGS sequence"/>
</dbReference>
<protein>
    <submittedName>
        <fullName evidence="1">Uncharacterized protein</fullName>
    </submittedName>
</protein>
<sequence length="452" mass="50795">MRAAGRTCSGSKSLILANAQGPYTVQIIVQPGLGLGAPTRFQRRNETEPPQASQHRVGKGRSRPTRTDKIGMEKSRFVWKAHGAALPVGHATGQDVAVSVRASQIYDMTMTYIQLPILPLQTFGKPWELLPGEAAPKRRETHSSILQYLSASADEYPAGQYLRVEEPPRNEHNEMICGIVGCEMEIFKRRCPWNKHMDKHKRPVLMPSTEIRDEREGHEMGENDAYKRILCPIASCKRASNEIEETEMALRDEDASIYDYIHCVSRSDVFDPCSVFFETAIPVCVPYSKPHISALLPLMFGRRACFLALVPSRLENMFSKFLCGLVLGVTRHRTQRQQHFVVTQLHESNDPLWRAVESTEQESSSADLFRPTWTLGRATVDDMPDVCEVIRVRGDAVQPRARRSRTSQTLSVLYCCLGSVVALVFQNLISRCFVVFFAGSLCPSRPALCQQA</sequence>
<organism evidence="1 2">
    <name type="scientific">Lindgomyces ingoldianus</name>
    <dbReference type="NCBI Taxonomy" id="673940"/>
    <lineage>
        <taxon>Eukaryota</taxon>
        <taxon>Fungi</taxon>
        <taxon>Dikarya</taxon>
        <taxon>Ascomycota</taxon>
        <taxon>Pezizomycotina</taxon>
        <taxon>Dothideomycetes</taxon>
        <taxon>Pleosporomycetidae</taxon>
        <taxon>Pleosporales</taxon>
        <taxon>Lindgomycetaceae</taxon>
        <taxon>Lindgomyces</taxon>
    </lineage>
</organism>
<proteinExistence type="predicted"/>
<keyword evidence="2" id="KW-1185">Reference proteome</keyword>
<reference evidence="1" key="1">
    <citation type="journal article" date="2020" name="Stud. Mycol.">
        <title>101 Dothideomycetes genomes: a test case for predicting lifestyles and emergence of pathogens.</title>
        <authorList>
            <person name="Haridas S."/>
            <person name="Albert R."/>
            <person name="Binder M."/>
            <person name="Bloem J."/>
            <person name="Labutti K."/>
            <person name="Salamov A."/>
            <person name="Andreopoulos B."/>
            <person name="Baker S."/>
            <person name="Barry K."/>
            <person name="Bills G."/>
            <person name="Bluhm B."/>
            <person name="Cannon C."/>
            <person name="Castanera R."/>
            <person name="Culley D."/>
            <person name="Daum C."/>
            <person name="Ezra D."/>
            <person name="Gonzalez J."/>
            <person name="Henrissat B."/>
            <person name="Kuo A."/>
            <person name="Liang C."/>
            <person name="Lipzen A."/>
            <person name="Lutzoni F."/>
            <person name="Magnuson J."/>
            <person name="Mondo S."/>
            <person name="Nolan M."/>
            <person name="Ohm R."/>
            <person name="Pangilinan J."/>
            <person name="Park H.-J."/>
            <person name="Ramirez L."/>
            <person name="Alfaro M."/>
            <person name="Sun H."/>
            <person name="Tritt A."/>
            <person name="Yoshinaga Y."/>
            <person name="Zwiers L.-H."/>
            <person name="Turgeon B."/>
            <person name="Goodwin S."/>
            <person name="Spatafora J."/>
            <person name="Crous P."/>
            <person name="Grigoriev I."/>
        </authorList>
    </citation>
    <scope>NUCLEOTIDE SEQUENCE</scope>
    <source>
        <strain evidence="1">ATCC 200398</strain>
    </source>
</reference>
<evidence type="ECO:0000313" key="1">
    <source>
        <dbReference type="EMBL" id="KAF2467760.1"/>
    </source>
</evidence>
<name>A0ACB6QLJ3_9PLEO</name>
<gene>
    <name evidence="1" type="ORF">BDR25DRAFT_358477</name>
</gene>
<dbReference type="EMBL" id="MU003519">
    <property type="protein sequence ID" value="KAF2467760.1"/>
    <property type="molecule type" value="Genomic_DNA"/>
</dbReference>
<accession>A0ACB6QLJ3</accession>